<dbReference type="HAMAP" id="MF_00528">
    <property type="entry name" value="Maf"/>
    <property type="match status" value="1"/>
</dbReference>
<dbReference type="PIRSF" id="PIRSF006305">
    <property type="entry name" value="Maf"/>
    <property type="match status" value="1"/>
</dbReference>
<protein>
    <recommendedName>
        <fullName evidence="4">Septum formation protein Maf</fullName>
    </recommendedName>
</protein>
<dbReference type="InterPro" id="IPR003697">
    <property type="entry name" value="Maf-like"/>
</dbReference>
<dbReference type="SUPFAM" id="SSF52972">
    <property type="entry name" value="ITPase-like"/>
    <property type="match status" value="1"/>
</dbReference>
<dbReference type="AlphaFoldDB" id="A0A0F9UPU8"/>
<dbReference type="GO" id="GO:0047429">
    <property type="term" value="F:nucleoside triphosphate diphosphatase activity"/>
    <property type="evidence" value="ECO:0007669"/>
    <property type="project" value="InterPro"/>
</dbReference>
<keyword evidence="2" id="KW-0378">Hydrolase</keyword>
<name>A0A0F9UPU8_9ZZZZ</name>
<dbReference type="InterPro" id="IPR029001">
    <property type="entry name" value="ITPase-like_fam"/>
</dbReference>
<organism evidence="3">
    <name type="scientific">marine sediment metagenome</name>
    <dbReference type="NCBI Taxonomy" id="412755"/>
    <lineage>
        <taxon>unclassified sequences</taxon>
        <taxon>metagenomes</taxon>
        <taxon>ecological metagenomes</taxon>
    </lineage>
</organism>
<evidence type="ECO:0000256" key="2">
    <source>
        <dbReference type="ARBA" id="ARBA00022801"/>
    </source>
</evidence>
<sequence>MIFPQIYLASNSPRRRELLTQIGVDFSVLSVDVDESRLADEAPIDYVKRVAIAKAQAGWNTLDKLDKRPVLGSDTSVVLADIILGKPANDNEARAMLQQLSGRTHQVMTAVAIVTATDIRCELNISQVTFSAMTESDIEWYIATQEGIDKAGSYAVQGLAALFIDEIQGSYSAIMGLPLRETGLLLQQLTGQVE</sequence>
<evidence type="ECO:0000256" key="1">
    <source>
        <dbReference type="ARBA" id="ARBA00001968"/>
    </source>
</evidence>
<gene>
    <name evidence="3" type="ORF">LCGC14_0580470</name>
</gene>
<comment type="caution">
    <text evidence="3">The sequence shown here is derived from an EMBL/GenBank/DDBJ whole genome shotgun (WGS) entry which is preliminary data.</text>
</comment>
<accession>A0A0F9UPU8</accession>
<dbReference type="EMBL" id="LAZR01000877">
    <property type="protein sequence ID" value="KKN55633.1"/>
    <property type="molecule type" value="Genomic_DNA"/>
</dbReference>
<reference evidence="3" key="1">
    <citation type="journal article" date="2015" name="Nature">
        <title>Complex archaea that bridge the gap between prokaryotes and eukaryotes.</title>
        <authorList>
            <person name="Spang A."/>
            <person name="Saw J.H."/>
            <person name="Jorgensen S.L."/>
            <person name="Zaremba-Niedzwiedzka K."/>
            <person name="Martijn J."/>
            <person name="Lind A.E."/>
            <person name="van Eijk R."/>
            <person name="Schleper C."/>
            <person name="Guy L."/>
            <person name="Ettema T.J."/>
        </authorList>
    </citation>
    <scope>NUCLEOTIDE SEQUENCE</scope>
</reference>
<proteinExistence type="inferred from homology"/>
<dbReference type="Pfam" id="PF02545">
    <property type="entry name" value="Maf"/>
    <property type="match status" value="1"/>
</dbReference>
<dbReference type="CDD" id="cd00555">
    <property type="entry name" value="Maf"/>
    <property type="match status" value="1"/>
</dbReference>
<dbReference type="PANTHER" id="PTHR43213">
    <property type="entry name" value="BIFUNCTIONAL DTTP/UTP PYROPHOSPHATASE/METHYLTRANSFERASE PROTEIN-RELATED"/>
    <property type="match status" value="1"/>
</dbReference>
<evidence type="ECO:0000313" key="3">
    <source>
        <dbReference type="EMBL" id="KKN55633.1"/>
    </source>
</evidence>
<dbReference type="Gene3D" id="3.90.950.10">
    <property type="match status" value="1"/>
</dbReference>
<dbReference type="PANTHER" id="PTHR43213:SF5">
    <property type="entry name" value="BIFUNCTIONAL DTTP_UTP PYROPHOSPHATASE_METHYLTRANSFERASE PROTEIN-RELATED"/>
    <property type="match status" value="1"/>
</dbReference>
<comment type="cofactor">
    <cofactor evidence="1">
        <name>a divalent metal cation</name>
        <dbReference type="ChEBI" id="CHEBI:60240"/>
    </cofactor>
</comment>
<dbReference type="NCBIfam" id="TIGR00172">
    <property type="entry name" value="maf"/>
    <property type="match status" value="1"/>
</dbReference>
<evidence type="ECO:0008006" key="4">
    <source>
        <dbReference type="Google" id="ProtNLM"/>
    </source>
</evidence>